<evidence type="ECO:0000259" key="5">
    <source>
        <dbReference type="PROSITE" id="PS51755"/>
    </source>
</evidence>
<dbReference type="EMBL" id="CP133720">
    <property type="protein sequence ID" value="WMW79133.1"/>
    <property type="molecule type" value="Genomic_DNA"/>
</dbReference>
<keyword evidence="7" id="KW-1185">Reference proteome</keyword>
<keyword evidence="2" id="KW-0597">Phosphoprotein</keyword>
<evidence type="ECO:0000313" key="6">
    <source>
        <dbReference type="EMBL" id="WMW79133.1"/>
    </source>
</evidence>
<evidence type="ECO:0000256" key="3">
    <source>
        <dbReference type="PROSITE-ProRule" id="PRU01091"/>
    </source>
</evidence>
<dbReference type="SMART" id="SM00448">
    <property type="entry name" value="REC"/>
    <property type="match status" value="1"/>
</dbReference>
<dbReference type="Gene3D" id="3.40.50.2300">
    <property type="match status" value="1"/>
</dbReference>
<dbReference type="InterPro" id="IPR036388">
    <property type="entry name" value="WH-like_DNA-bd_sf"/>
</dbReference>
<dbReference type="Pfam" id="PF00072">
    <property type="entry name" value="Response_reg"/>
    <property type="match status" value="1"/>
</dbReference>
<dbReference type="Gene3D" id="6.10.250.690">
    <property type="match status" value="1"/>
</dbReference>
<organism evidence="6 7">
    <name type="scientific">Undibacterium cyanobacteriorum</name>
    <dbReference type="NCBI Taxonomy" id="3073561"/>
    <lineage>
        <taxon>Bacteria</taxon>
        <taxon>Pseudomonadati</taxon>
        <taxon>Pseudomonadota</taxon>
        <taxon>Betaproteobacteria</taxon>
        <taxon>Burkholderiales</taxon>
        <taxon>Oxalobacteraceae</taxon>
        <taxon>Undibacterium</taxon>
    </lineage>
</organism>
<feature type="domain" description="OmpR/PhoB-type" evidence="5">
    <location>
        <begin position="124"/>
        <end position="225"/>
    </location>
</feature>
<dbReference type="Pfam" id="PF00486">
    <property type="entry name" value="Trans_reg_C"/>
    <property type="match status" value="1"/>
</dbReference>
<dbReference type="PROSITE" id="PS50110">
    <property type="entry name" value="RESPONSE_REGULATORY"/>
    <property type="match status" value="1"/>
</dbReference>
<gene>
    <name evidence="6" type="ORF">RF679_10775</name>
</gene>
<dbReference type="CDD" id="cd00383">
    <property type="entry name" value="trans_reg_C"/>
    <property type="match status" value="1"/>
</dbReference>
<feature type="domain" description="Response regulatory" evidence="4">
    <location>
        <begin position="2"/>
        <end position="116"/>
    </location>
</feature>
<name>A0ABY9RD12_9BURK</name>
<dbReference type="Gene3D" id="1.10.10.10">
    <property type="entry name" value="Winged helix-like DNA-binding domain superfamily/Winged helix DNA-binding domain"/>
    <property type="match status" value="1"/>
</dbReference>
<accession>A0ABY9RD12</accession>
<dbReference type="PROSITE" id="PS51755">
    <property type="entry name" value="OMPR_PHOB"/>
    <property type="match status" value="1"/>
</dbReference>
<dbReference type="InterPro" id="IPR011006">
    <property type="entry name" value="CheY-like_superfamily"/>
</dbReference>
<reference evidence="6" key="1">
    <citation type="submission" date="2023-09" db="EMBL/GenBank/DDBJ databases">
        <title>Undibacterium sp. 20NA77.5 isolated from freshwater.</title>
        <authorList>
            <person name="Le V."/>
            <person name="Ko S.-R."/>
            <person name="Ahn C.-Y."/>
            <person name="Oh H.-M."/>
        </authorList>
    </citation>
    <scope>NUCLEOTIDE SEQUENCE</scope>
    <source>
        <strain evidence="6">20NA77.5</strain>
    </source>
</reference>
<sequence length="229" mass="26392">MNILIVEDENKIAESVAIGLREYGIQVTHIADGNMVIDHVQNHRYDFYILDIMLPGLDGLQILKNLRTSGDNTPVILLTARNHLDDRIQGLQLGADDYLAKPFFVEELYARIQAILRRSQGEREQTLAVGKFKLDRINRQAYFGNNTVELSSREFNLLEYLMRSPGKIFTRVQILEHVWGYDFDPSTNIVDVCIKRIRGKMAEIDDQSHLSAIESIRGIGYRFREPDRK</sequence>
<dbReference type="InterPro" id="IPR001789">
    <property type="entry name" value="Sig_transdc_resp-reg_receiver"/>
</dbReference>
<feature type="modified residue" description="4-aspartylphosphate" evidence="2">
    <location>
        <position position="51"/>
    </location>
</feature>
<evidence type="ECO:0000256" key="1">
    <source>
        <dbReference type="ARBA" id="ARBA00023125"/>
    </source>
</evidence>
<keyword evidence="1 3" id="KW-0238">DNA-binding</keyword>
<dbReference type="SMART" id="SM00862">
    <property type="entry name" value="Trans_reg_C"/>
    <property type="match status" value="1"/>
</dbReference>
<evidence type="ECO:0000259" key="4">
    <source>
        <dbReference type="PROSITE" id="PS50110"/>
    </source>
</evidence>
<evidence type="ECO:0000313" key="7">
    <source>
        <dbReference type="Proteomes" id="UP001181355"/>
    </source>
</evidence>
<dbReference type="Proteomes" id="UP001181355">
    <property type="component" value="Chromosome"/>
</dbReference>
<dbReference type="RefSeq" id="WP_309480634.1">
    <property type="nucleotide sequence ID" value="NZ_CP133720.1"/>
</dbReference>
<protein>
    <submittedName>
        <fullName evidence="6">Response regulator transcription factor</fullName>
    </submittedName>
</protein>
<proteinExistence type="predicted"/>
<dbReference type="InterPro" id="IPR001867">
    <property type="entry name" value="OmpR/PhoB-type_DNA-bd"/>
</dbReference>
<dbReference type="PANTHER" id="PTHR48111">
    <property type="entry name" value="REGULATOR OF RPOS"/>
    <property type="match status" value="1"/>
</dbReference>
<evidence type="ECO:0000256" key="2">
    <source>
        <dbReference type="PROSITE-ProRule" id="PRU00169"/>
    </source>
</evidence>
<dbReference type="SUPFAM" id="SSF52172">
    <property type="entry name" value="CheY-like"/>
    <property type="match status" value="1"/>
</dbReference>
<dbReference type="InterPro" id="IPR039420">
    <property type="entry name" value="WalR-like"/>
</dbReference>
<dbReference type="CDD" id="cd19935">
    <property type="entry name" value="REC_OmpR_CusR-like"/>
    <property type="match status" value="1"/>
</dbReference>
<feature type="DNA-binding region" description="OmpR/PhoB-type" evidence="3">
    <location>
        <begin position="124"/>
        <end position="225"/>
    </location>
</feature>
<dbReference type="PANTHER" id="PTHR48111:SF38">
    <property type="entry name" value="TWO-COMPONENT RESPONSE REGULATOR"/>
    <property type="match status" value="1"/>
</dbReference>